<dbReference type="eggNOG" id="COG2141">
    <property type="taxonomic scope" value="Bacteria"/>
</dbReference>
<gene>
    <name evidence="6" type="ORF">B841_04645</name>
</gene>
<sequence length="362" mass="38856">MTTHHPFIALDLDGEGAHPAAASWTNATSQDTHSGARLARRARAVETAGFHALVLADRALDARTEAHPVNLAATHSAAFLAPVTRRTVLIAEADAVLTEPFHLAMQLMTLDQNSLGRAGWLVRGADELTEAAAFGREVPDQRRVRQEVTDAVEVNRRLWDSWEDDAEIRDVATGRFIDAEKIHHIDFVGEHYSVKSAAIAPRTPQGQVPVIAPRELVEPGADVDVVQVRAESVPELVEAVRRARAEGFGAVLAEVAVAVDHLGVPAHVRLAQLNERREWAPGALASGTAAEVVDDLAAVLAVADGVRLRPAVFDVDAAALATEVLPALRARISLADNPIDGTFRDLLGLSRPASRYAVTQQD</sequence>
<dbReference type="GO" id="GO:0004497">
    <property type="term" value="F:monooxygenase activity"/>
    <property type="evidence" value="ECO:0007669"/>
    <property type="project" value="UniProtKB-KW"/>
</dbReference>
<evidence type="ECO:0000256" key="1">
    <source>
        <dbReference type="ARBA" id="ARBA00022630"/>
    </source>
</evidence>
<evidence type="ECO:0000313" key="7">
    <source>
        <dbReference type="Proteomes" id="UP000015388"/>
    </source>
</evidence>
<reference evidence="6 7" key="1">
    <citation type="submission" date="2012-11" db="EMBL/GenBank/DDBJ databases">
        <title>The complete genome sequence of Corynebacterium maris Coryn-1 (=DSM 45190).</title>
        <authorList>
            <person name="Schaffert L."/>
            <person name="Albersmeier A."/>
            <person name="Kalinowski J."/>
            <person name="Ruckert C."/>
        </authorList>
    </citation>
    <scope>NUCLEOTIDE SEQUENCE [LARGE SCALE GENOMIC DNA]</scope>
    <source>
        <strain evidence="7">Coryn-1</strain>
    </source>
</reference>
<keyword evidence="1" id="KW-0285">Flavoprotein</keyword>
<dbReference type="Proteomes" id="UP000015388">
    <property type="component" value="Chromosome"/>
</dbReference>
<dbReference type="KEGG" id="cmd:B841_04645"/>
<dbReference type="GO" id="GO:0016705">
    <property type="term" value="F:oxidoreductase activity, acting on paired donors, with incorporation or reduction of molecular oxygen"/>
    <property type="evidence" value="ECO:0007669"/>
    <property type="project" value="InterPro"/>
</dbReference>
<keyword evidence="2" id="KW-0288">FMN</keyword>
<dbReference type="HOGENOM" id="CLU_022256_1_1_11"/>
<dbReference type="AlphaFoldDB" id="S5THL0"/>
<accession>S5THL0</accession>
<feature type="domain" description="Luciferase-like" evidence="5">
    <location>
        <begin position="30"/>
        <end position="211"/>
    </location>
</feature>
<dbReference type="RefSeq" id="WP_020934339.1">
    <property type="nucleotide sequence ID" value="NC_021915.1"/>
</dbReference>
<evidence type="ECO:0000256" key="2">
    <source>
        <dbReference type="ARBA" id="ARBA00022643"/>
    </source>
</evidence>
<dbReference type="STRING" id="1224163.B841_04645"/>
<dbReference type="EMBL" id="CP003924">
    <property type="protein sequence ID" value="AGS34406.1"/>
    <property type="molecule type" value="Genomic_DNA"/>
</dbReference>
<evidence type="ECO:0000256" key="4">
    <source>
        <dbReference type="ARBA" id="ARBA00023033"/>
    </source>
</evidence>
<dbReference type="PANTHER" id="PTHR30011:SF16">
    <property type="entry name" value="C2H2 FINGER DOMAIN TRANSCRIPTION FACTOR (EUROFUNG)-RELATED"/>
    <property type="match status" value="1"/>
</dbReference>
<evidence type="ECO:0000256" key="3">
    <source>
        <dbReference type="ARBA" id="ARBA00023002"/>
    </source>
</evidence>
<evidence type="ECO:0000313" key="6">
    <source>
        <dbReference type="EMBL" id="AGS34406.1"/>
    </source>
</evidence>
<dbReference type="Gene3D" id="3.20.20.30">
    <property type="entry name" value="Luciferase-like domain"/>
    <property type="match status" value="1"/>
</dbReference>
<organism evidence="6 7">
    <name type="scientific">Corynebacterium maris DSM 45190</name>
    <dbReference type="NCBI Taxonomy" id="1224163"/>
    <lineage>
        <taxon>Bacteria</taxon>
        <taxon>Bacillati</taxon>
        <taxon>Actinomycetota</taxon>
        <taxon>Actinomycetes</taxon>
        <taxon>Mycobacteriales</taxon>
        <taxon>Corynebacteriaceae</taxon>
        <taxon>Corynebacterium</taxon>
    </lineage>
</organism>
<dbReference type="InterPro" id="IPR036661">
    <property type="entry name" value="Luciferase-like_sf"/>
</dbReference>
<protein>
    <submittedName>
        <fullName evidence="6">Monooxygenase</fullName>
    </submittedName>
</protein>
<dbReference type="PANTHER" id="PTHR30011">
    <property type="entry name" value="ALKANESULFONATE MONOOXYGENASE-RELATED"/>
    <property type="match status" value="1"/>
</dbReference>
<dbReference type="PATRIC" id="fig|1224163.3.peg.931"/>
<keyword evidence="7" id="KW-1185">Reference proteome</keyword>
<keyword evidence="3" id="KW-0560">Oxidoreductase</keyword>
<dbReference type="SUPFAM" id="SSF51679">
    <property type="entry name" value="Bacterial luciferase-like"/>
    <property type="match status" value="1"/>
</dbReference>
<dbReference type="InterPro" id="IPR051260">
    <property type="entry name" value="Diverse_substr_monoxygenases"/>
</dbReference>
<dbReference type="OrthoDB" id="4437611at2"/>
<keyword evidence="4 6" id="KW-0503">Monooxygenase</keyword>
<dbReference type="Pfam" id="PF00296">
    <property type="entry name" value="Bac_luciferase"/>
    <property type="match status" value="1"/>
</dbReference>
<evidence type="ECO:0000259" key="5">
    <source>
        <dbReference type="Pfam" id="PF00296"/>
    </source>
</evidence>
<name>S5THL0_9CORY</name>
<dbReference type="InterPro" id="IPR011251">
    <property type="entry name" value="Luciferase-like_dom"/>
</dbReference>
<proteinExistence type="predicted"/>